<reference evidence="4" key="1">
    <citation type="journal article" date="2019" name="Int. J. Syst. Evol. Microbiol.">
        <title>The Global Catalogue of Microorganisms (GCM) 10K type strain sequencing project: providing services to taxonomists for standard genome sequencing and annotation.</title>
        <authorList>
            <consortium name="The Broad Institute Genomics Platform"/>
            <consortium name="The Broad Institute Genome Sequencing Center for Infectious Disease"/>
            <person name="Wu L."/>
            <person name="Ma J."/>
        </authorList>
    </citation>
    <scope>NUCLEOTIDE SEQUENCE [LARGE SCALE GENOMIC DNA]</scope>
    <source>
        <strain evidence="4">JCM 31202</strain>
    </source>
</reference>
<comment type="caution">
    <text evidence="3">The sequence shown here is derived from an EMBL/GenBank/DDBJ whole genome shotgun (WGS) entry which is preliminary data.</text>
</comment>
<name>A0ABW3F458_9ACTN</name>
<dbReference type="InterPro" id="IPR008914">
    <property type="entry name" value="PEBP"/>
</dbReference>
<sequence length="157" mass="16361">MSGQYRTMDEIKLSSPEFADGGPIPAVHSHEAGDLSPSLDWTGVPTSAVELVLTCEDPDAPGGTFTHWMLAGMQPGRDGLSAGEDAPRIAKGRNGFGDNGYGGPHPPPGGAPHRYVFTLRALDEPSGLTSGFSPDDLRDALRGKVVATGTLTGTYAR</sequence>
<dbReference type="NCBIfam" id="TIGR00481">
    <property type="entry name" value="YbhB/YbcL family Raf kinase inhibitor-like protein"/>
    <property type="match status" value="1"/>
</dbReference>
<gene>
    <name evidence="3" type="ORF">ACFQ11_35980</name>
</gene>
<feature type="compositionally biased region" description="Gly residues" evidence="2">
    <location>
        <begin position="94"/>
        <end position="103"/>
    </location>
</feature>
<dbReference type="CDD" id="cd00865">
    <property type="entry name" value="PEBP_bact_arch"/>
    <property type="match status" value="1"/>
</dbReference>
<dbReference type="InterPro" id="IPR036610">
    <property type="entry name" value="PEBP-like_sf"/>
</dbReference>
<dbReference type="InterPro" id="IPR005247">
    <property type="entry name" value="YbhB_YbcL/LppC-like"/>
</dbReference>
<keyword evidence="4" id="KW-1185">Reference proteome</keyword>
<dbReference type="PANTHER" id="PTHR30289">
    <property type="entry name" value="UNCHARACTERIZED PROTEIN YBCL-RELATED"/>
    <property type="match status" value="1"/>
</dbReference>
<evidence type="ECO:0000313" key="3">
    <source>
        <dbReference type="EMBL" id="MFD0905821.1"/>
    </source>
</evidence>
<feature type="region of interest" description="Disordered" evidence="2">
    <location>
        <begin position="76"/>
        <end position="111"/>
    </location>
</feature>
<dbReference type="Gene3D" id="3.90.280.10">
    <property type="entry name" value="PEBP-like"/>
    <property type="match status" value="1"/>
</dbReference>
<protein>
    <submittedName>
        <fullName evidence="3">YbhB/YbcL family Raf kinase inhibitor-like protein</fullName>
    </submittedName>
</protein>
<evidence type="ECO:0000256" key="2">
    <source>
        <dbReference type="SAM" id="MobiDB-lite"/>
    </source>
</evidence>
<dbReference type="Proteomes" id="UP001596972">
    <property type="component" value="Unassembled WGS sequence"/>
</dbReference>
<dbReference type="SUPFAM" id="SSF49777">
    <property type="entry name" value="PEBP-like"/>
    <property type="match status" value="1"/>
</dbReference>
<proteinExistence type="inferred from homology"/>
<dbReference type="RefSeq" id="WP_378307116.1">
    <property type="nucleotide sequence ID" value="NZ_JBHTJA010000170.1"/>
</dbReference>
<keyword evidence="3" id="KW-0649">Protein kinase inhibitor</keyword>
<dbReference type="PANTHER" id="PTHR30289:SF1">
    <property type="entry name" value="PEBP (PHOSPHATIDYLETHANOLAMINE-BINDING PROTEIN) FAMILY PROTEIN"/>
    <property type="match status" value="1"/>
</dbReference>
<evidence type="ECO:0000313" key="4">
    <source>
        <dbReference type="Proteomes" id="UP001596972"/>
    </source>
</evidence>
<accession>A0ABW3F458</accession>
<dbReference type="Pfam" id="PF01161">
    <property type="entry name" value="PBP"/>
    <property type="match status" value="1"/>
</dbReference>
<dbReference type="GO" id="GO:0004860">
    <property type="term" value="F:protein kinase inhibitor activity"/>
    <property type="evidence" value="ECO:0007669"/>
    <property type="project" value="UniProtKB-KW"/>
</dbReference>
<evidence type="ECO:0000256" key="1">
    <source>
        <dbReference type="ARBA" id="ARBA00007120"/>
    </source>
</evidence>
<comment type="similarity">
    <text evidence="1">Belongs to the UPF0098 family.</text>
</comment>
<organism evidence="3 4">
    <name type="scientific">Actinomadura sediminis</name>
    <dbReference type="NCBI Taxonomy" id="1038904"/>
    <lineage>
        <taxon>Bacteria</taxon>
        <taxon>Bacillati</taxon>
        <taxon>Actinomycetota</taxon>
        <taxon>Actinomycetes</taxon>
        <taxon>Streptosporangiales</taxon>
        <taxon>Thermomonosporaceae</taxon>
        <taxon>Actinomadura</taxon>
    </lineage>
</organism>
<dbReference type="EMBL" id="JBHTJA010000170">
    <property type="protein sequence ID" value="MFD0905821.1"/>
    <property type="molecule type" value="Genomic_DNA"/>
</dbReference>